<gene>
    <name evidence="1" type="ORF">QUG92_07135</name>
</gene>
<name>A0ABT7T5M3_9MICO</name>
<comment type="caution">
    <text evidence="1">The sequence shown here is derived from an EMBL/GenBank/DDBJ whole genome shotgun (WGS) entry which is preliminary data.</text>
</comment>
<reference evidence="1 2" key="1">
    <citation type="submission" date="2023-06" db="EMBL/GenBank/DDBJ databases">
        <authorList>
            <person name="Feng G."/>
            <person name="Li J."/>
            <person name="Zhu H."/>
        </authorList>
    </citation>
    <scope>NUCLEOTIDE SEQUENCE [LARGE SCALE GENOMIC DNA]</scope>
    <source>
        <strain evidence="1 2">RHCKG23</strain>
    </source>
</reference>
<sequence>MRLLNEINFSNYGNRIPLIGGFIENLFPFWWDDYSSVADYLDFYLDGFSRDEFAVMASEYRSLDIDDAQDEDINSFLHRMNANYRSDQGPSGGRQMLAQIGERVGQLEHGAMLKHVD</sequence>
<keyword evidence="2" id="KW-1185">Reference proteome</keyword>
<dbReference type="EMBL" id="JAUCML010000004">
    <property type="protein sequence ID" value="MDM7884876.1"/>
    <property type="molecule type" value="Genomic_DNA"/>
</dbReference>
<proteinExistence type="predicted"/>
<evidence type="ECO:0000313" key="1">
    <source>
        <dbReference type="EMBL" id="MDM7884876.1"/>
    </source>
</evidence>
<accession>A0ABT7T5M3</accession>
<dbReference type="RefSeq" id="WP_289458410.1">
    <property type="nucleotide sequence ID" value="NZ_JAUCML010000004.1"/>
</dbReference>
<organism evidence="1 2">
    <name type="scientific">Curtobacterium citri</name>
    <dbReference type="NCBI Taxonomy" id="3055139"/>
    <lineage>
        <taxon>Bacteria</taxon>
        <taxon>Bacillati</taxon>
        <taxon>Actinomycetota</taxon>
        <taxon>Actinomycetes</taxon>
        <taxon>Micrococcales</taxon>
        <taxon>Microbacteriaceae</taxon>
        <taxon>Curtobacterium</taxon>
    </lineage>
</organism>
<evidence type="ECO:0008006" key="3">
    <source>
        <dbReference type="Google" id="ProtNLM"/>
    </source>
</evidence>
<evidence type="ECO:0000313" key="2">
    <source>
        <dbReference type="Proteomes" id="UP001237823"/>
    </source>
</evidence>
<dbReference type="Proteomes" id="UP001237823">
    <property type="component" value="Unassembled WGS sequence"/>
</dbReference>
<protein>
    <recommendedName>
        <fullName evidence="3">CdiI immunity protein domain-containing protein</fullName>
    </recommendedName>
</protein>